<feature type="region of interest" description="Disordered" evidence="1">
    <location>
        <begin position="36"/>
        <end position="67"/>
    </location>
</feature>
<gene>
    <name evidence="2" type="ORF">AWZ03_006256</name>
</gene>
<dbReference type="OMA" id="FSWEYSH"/>
<name>A0A484BEQ9_DRONA</name>
<accession>A0A484BEQ9</accession>
<dbReference type="Proteomes" id="UP000295192">
    <property type="component" value="Unassembled WGS sequence"/>
</dbReference>
<dbReference type="STRING" id="7232.A0A484BEQ9"/>
<comment type="caution">
    <text evidence="2">The sequence shown here is derived from an EMBL/GenBank/DDBJ whole genome shotgun (WGS) entry which is preliminary data.</text>
</comment>
<feature type="compositionally biased region" description="Polar residues" evidence="1">
    <location>
        <begin position="47"/>
        <end position="60"/>
    </location>
</feature>
<evidence type="ECO:0000256" key="1">
    <source>
        <dbReference type="SAM" id="MobiDB-lite"/>
    </source>
</evidence>
<dbReference type="OrthoDB" id="7871666at2759"/>
<proteinExistence type="predicted"/>
<dbReference type="EMBL" id="LSRL02000046">
    <property type="protein sequence ID" value="TDG47263.1"/>
    <property type="molecule type" value="Genomic_DNA"/>
</dbReference>
<sequence length="129" mass="13246">MDYGNNGAEFNWSYVGGQGGNGGQGMTYPQMGQMGQGSYGTGGGQQWLHSNQAYQNSVPNSTPPAPFEAYNQSMMRYTNVHKAGGGMGQMGMGGMGGSYGGYGSGMNRNGLGHAGGGMGQNANSGYSSW</sequence>
<protein>
    <submittedName>
        <fullName evidence="2">Uncharacterized protein</fullName>
    </submittedName>
</protein>
<evidence type="ECO:0000313" key="3">
    <source>
        <dbReference type="Proteomes" id="UP000295192"/>
    </source>
</evidence>
<keyword evidence="3" id="KW-1185">Reference proteome</keyword>
<dbReference type="AlphaFoldDB" id="A0A484BEQ9"/>
<feature type="compositionally biased region" description="Gly residues" evidence="1">
    <location>
        <begin position="36"/>
        <end position="45"/>
    </location>
</feature>
<reference evidence="2 3" key="1">
    <citation type="journal article" date="2019" name="J. Hered.">
        <title>An Improved Genome Assembly for Drosophila navojoa, the Basal Species in the mojavensis Cluster.</title>
        <authorList>
            <person name="Vanderlinde T."/>
            <person name="Dupim E.G."/>
            <person name="Nazario-Yepiz N.O."/>
            <person name="Carvalho A.B."/>
        </authorList>
    </citation>
    <scope>NUCLEOTIDE SEQUENCE [LARGE SCALE GENOMIC DNA]</scope>
    <source>
        <strain evidence="2">Navoj_Jal97</strain>
        <tissue evidence="2">Whole organism</tissue>
    </source>
</reference>
<organism evidence="2 3">
    <name type="scientific">Drosophila navojoa</name>
    <name type="common">Fruit fly</name>
    <dbReference type="NCBI Taxonomy" id="7232"/>
    <lineage>
        <taxon>Eukaryota</taxon>
        <taxon>Metazoa</taxon>
        <taxon>Ecdysozoa</taxon>
        <taxon>Arthropoda</taxon>
        <taxon>Hexapoda</taxon>
        <taxon>Insecta</taxon>
        <taxon>Pterygota</taxon>
        <taxon>Neoptera</taxon>
        <taxon>Endopterygota</taxon>
        <taxon>Diptera</taxon>
        <taxon>Brachycera</taxon>
        <taxon>Muscomorpha</taxon>
        <taxon>Ephydroidea</taxon>
        <taxon>Drosophilidae</taxon>
        <taxon>Drosophila</taxon>
    </lineage>
</organism>
<evidence type="ECO:0000313" key="2">
    <source>
        <dbReference type="EMBL" id="TDG47263.1"/>
    </source>
</evidence>